<proteinExistence type="inferred from homology"/>
<evidence type="ECO:0000256" key="2">
    <source>
        <dbReference type="ARBA" id="ARBA00009272"/>
    </source>
</evidence>
<name>A0ABV3TNU2_9RHOB</name>
<keyword evidence="6" id="KW-1185">Reference proteome</keyword>
<dbReference type="Pfam" id="PF02049">
    <property type="entry name" value="FliE"/>
    <property type="match status" value="1"/>
</dbReference>
<comment type="caution">
    <text evidence="5">The sequence shown here is derived from an EMBL/GenBank/DDBJ whole genome shotgun (WGS) entry which is preliminary data.</text>
</comment>
<dbReference type="PANTHER" id="PTHR34653">
    <property type="match status" value="1"/>
</dbReference>
<sequence length="100" mass="10039">MSVLPLSLIGFSNGHSVTEKASDGASGASFLKTVESALNAVSDAQSSATSAENAVAAGKPGASQATALVLSDRAEIGWNGVVAVRNEVVSAYQTLSNMQI</sequence>
<protein>
    <recommendedName>
        <fullName evidence="4">Flagellar hook-basal body complex protein FliE</fullName>
    </recommendedName>
</protein>
<reference evidence="5 6" key="1">
    <citation type="journal article" date="2011" name="Int. J. Syst. Evol. Microbiol.">
        <title>Zhongshania antarctica gen. nov., sp. nov. and Zhongshania guokunii sp. nov., gammaproteobacteria respectively isolated from coastal attached (fast) ice and surface seawater of the Antarctic.</title>
        <authorList>
            <person name="Li H.J."/>
            <person name="Zhang X.Y."/>
            <person name="Chen C.X."/>
            <person name="Zhang Y.J."/>
            <person name="Gao Z.M."/>
            <person name="Yu Y."/>
            <person name="Chen X.L."/>
            <person name="Chen B."/>
            <person name="Zhang Y.Z."/>
        </authorList>
    </citation>
    <scope>NUCLEOTIDE SEQUENCE [LARGE SCALE GENOMIC DNA]</scope>
    <source>
        <strain evidence="5 6">15-R06ZXC-3</strain>
    </source>
</reference>
<dbReference type="InterPro" id="IPR001624">
    <property type="entry name" value="FliE"/>
</dbReference>
<dbReference type="Proteomes" id="UP001557465">
    <property type="component" value="Unassembled WGS sequence"/>
</dbReference>
<keyword evidence="5" id="KW-0969">Cilium</keyword>
<dbReference type="RefSeq" id="WP_368392852.1">
    <property type="nucleotide sequence ID" value="NZ_JBFRYC010000014.1"/>
</dbReference>
<evidence type="ECO:0000256" key="1">
    <source>
        <dbReference type="ARBA" id="ARBA00004117"/>
    </source>
</evidence>
<gene>
    <name evidence="4" type="primary">fliE</name>
    <name evidence="5" type="ORF">AB4874_16855</name>
</gene>
<keyword evidence="3 4" id="KW-0975">Bacterial flagellum</keyword>
<keyword evidence="5" id="KW-0966">Cell projection</keyword>
<evidence type="ECO:0000313" key="6">
    <source>
        <dbReference type="Proteomes" id="UP001557465"/>
    </source>
</evidence>
<comment type="similarity">
    <text evidence="2 4">Belongs to the FliE family.</text>
</comment>
<dbReference type="HAMAP" id="MF_00724">
    <property type="entry name" value="FliE"/>
    <property type="match status" value="1"/>
</dbReference>
<evidence type="ECO:0000256" key="3">
    <source>
        <dbReference type="ARBA" id="ARBA00023143"/>
    </source>
</evidence>
<keyword evidence="5" id="KW-0282">Flagellum</keyword>
<evidence type="ECO:0000256" key="4">
    <source>
        <dbReference type="HAMAP-Rule" id="MF_00724"/>
    </source>
</evidence>
<comment type="subcellular location">
    <subcellularLocation>
        <location evidence="1 4">Bacterial flagellum basal body</location>
    </subcellularLocation>
</comment>
<dbReference type="PANTHER" id="PTHR34653:SF1">
    <property type="entry name" value="FLAGELLAR HOOK-BASAL BODY COMPLEX PROTEIN FLIE"/>
    <property type="match status" value="1"/>
</dbReference>
<accession>A0ABV3TNU2</accession>
<evidence type="ECO:0000313" key="5">
    <source>
        <dbReference type="EMBL" id="MEX1663285.1"/>
    </source>
</evidence>
<dbReference type="EMBL" id="JBFRYC010000014">
    <property type="protein sequence ID" value="MEX1663285.1"/>
    <property type="molecule type" value="Genomic_DNA"/>
</dbReference>
<organism evidence="5 6">
    <name type="scientific">Thioclava arctica</name>
    <dbReference type="NCBI Taxonomy" id="3238301"/>
    <lineage>
        <taxon>Bacteria</taxon>
        <taxon>Pseudomonadati</taxon>
        <taxon>Pseudomonadota</taxon>
        <taxon>Alphaproteobacteria</taxon>
        <taxon>Rhodobacterales</taxon>
        <taxon>Paracoccaceae</taxon>
        <taxon>Thioclava</taxon>
    </lineage>
</organism>